<dbReference type="InterPro" id="IPR050109">
    <property type="entry name" value="HTH-type_TetR-like_transc_reg"/>
</dbReference>
<dbReference type="Gene3D" id="1.10.357.10">
    <property type="entry name" value="Tetracycline Repressor, domain 2"/>
    <property type="match status" value="1"/>
</dbReference>
<sequence length="213" mass="24080">MTEIVETRRDRIARRQVDKFGERRAQLAAAALHTLAELGYARTSLREIAQKSEFTHGVLHYYFNDKVELITHAVRQYEQVCVTRYDDIVAAATTAEQLRHDFGAAMAATLDADAPLHRLWYDLRNQSLFEESFRDDVLEIDGHREEMIRNVVDRFAELSGRPLLVPSATAYAIFDGLFQQALLRNLAGHSDAVDTLAIEAAALLDVVIGQRKP</sequence>
<dbReference type="PANTHER" id="PTHR30055">
    <property type="entry name" value="HTH-TYPE TRANSCRIPTIONAL REGULATOR RUTR"/>
    <property type="match status" value="1"/>
</dbReference>
<keyword evidence="1 2" id="KW-0238">DNA-binding</keyword>
<dbReference type="RefSeq" id="WP_327100117.1">
    <property type="nucleotide sequence ID" value="NZ_CP109149.1"/>
</dbReference>
<keyword evidence="5" id="KW-1185">Reference proteome</keyword>
<name>A0ABZ1YZI9_9NOCA</name>
<protein>
    <submittedName>
        <fullName evidence="4">TetR/AcrR family transcriptional regulator</fullName>
    </submittedName>
</protein>
<evidence type="ECO:0000256" key="1">
    <source>
        <dbReference type="ARBA" id="ARBA00023125"/>
    </source>
</evidence>
<dbReference type="InterPro" id="IPR001647">
    <property type="entry name" value="HTH_TetR"/>
</dbReference>
<dbReference type="PROSITE" id="PS50977">
    <property type="entry name" value="HTH_TETR_2"/>
    <property type="match status" value="1"/>
</dbReference>
<evidence type="ECO:0000313" key="4">
    <source>
        <dbReference type="EMBL" id="WUV47179.1"/>
    </source>
</evidence>
<dbReference type="SUPFAM" id="SSF46689">
    <property type="entry name" value="Homeodomain-like"/>
    <property type="match status" value="1"/>
</dbReference>
<feature type="DNA-binding region" description="H-T-H motif" evidence="2">
    <location>
        <begin position="44"/>
        <end position="63"/>
    </location>
</feature>
<feature type="domain" description="HTH tetR-type" evidence="3">
    <location>
        <begin position="21"/>
        <end position="81"/>
    </location>
</feature>
<reference evidence="4" key="1">
    <citation type="submission" date="2022-10" db="EMBL/GenBank/DDBJ databases">
        <title>The complete genomes of actinobacterial strains from the NBC collection.</title>
        <authorList>
            <person name="Joergensen T.S."/>
            <person name="Alvarez Arevalo M."/>
            <person name="Sterndorff E.B."/>
            <person name="Faurdal D."/>
            <person name="Vuksanovic O."/>
            <person name="Mourched A.-S."/>
            <person name="Charusanti P."/>
            <person name="Shaw S."/>
            <person name="Blin K."/>
            <person name="Weber T."/>
        </authorList>
    </citation>
    <scope>NUCLEOTIDE SEQUENCE</scope>
    <source>
        <strain evidence="4">NBC_01482</strain>
    </source>
</reference>
<accession>A0ABZ1YZI9</accession>
<proteinExistence type="predicted"/>
<evidence type="ECO:0000313" key="5">
    <source>
        <dbReference type="Proteomes" id="UP001432062"/>
    </source>
</evidence>
<evidence type="ECO:0000259" key="3">
    <source>
        <dbReference type="PROSITE" id="PS50977"/>
    </source>
</evidence>
<dbReference type="InterPro" id="IPR009057">
    <property type="entry name" value="Homeodomain-like_sf"/>
</dbReference>
<dbReference type="Proteomes" id="UP001432062">
    <property type="component" value="Chromosome"/>
</dbReference>
<gene>
    <name evidence="4" type="ORF">OG563_02710</name>
</gene>
<dbReference type="EMBL" id="CP109441">
    <property type="protein sequence ID" value="WUV47179.1"/>
    <property type="molecule type" value="Genomic_DNA"/>
</dbReference>
<dbReference type="PANTHER" id="PTHR30055:SF226">
    <property type="entry name" value="HTH-TYPE TRANSCRIPTIONAL REGULATOR PKSA"/>
    <property type="match status" value="1"/>
</dbReference>
<dbReference type="Pfam" id="PF00440">
    <property type="entry name" value="TetR_N"/>
    <property type="match status" value="1"/>
</dbReference>
<evidence type="ECO:0000256" key="2">
    <source>
        <dbReference type="PROSITE-ProRule" id="PRU00335"/>
    </source>
</evidence>
<organism evidence="4 5">
    <name type="scientific">Nocardia vinacea</name>
    <dbReference type="NCBI Taxonomy" id="96468"/>
    <lineage>
        <taxon>Bacteria</taxon>
        <taxon>Bacillati</taxon>
        <taxon>Actinomycetota</taxon>
        <taxon>Actinomycetes</taxon>
        <taxon>Mycobacteriales</taxon>
        <taxon>Nocardiaceae</taxon>
        <taxon>Nocardia</taxon>
    </lineage>
</organism>